<evidence type="ECO:0008006" key="5">
    <source>
        <dbReference type="Google" id="ProtNLM"/>
    </source>
</evidence>
<evidence type="ECO:0000313" key="4">
    <source>
        <dbReference type="Proteomes" id="UP000008385"/>
    </source>
</evidence>
<reference evidence="3 4" key="2">
    <citation type="journal article" date="2011" name="PLoS ONE">
        <title>The Cyst-Dividing Bacterium Ramlibacter tataouinensis TTB310 Genome Reveals a Well-Stocked Toolbox for Adaptation to a Desert Environment.</title>
        <authorList>
            <person name="De Luca G."/>
            <person name="Barakat M."/>
            <person name="Ortet P."/>
            <person name="Fochesato S."/>
            <person name="Jourlin-Castelli C."/>
            <person name="Ansaldi M."/>
            <person name="Py B."/>
            <person name="Fichant G."/>
            <person name="Coutinho P.M."/>
            <person name="Voulhoux R."/>
            <person name="Bastien O."/>
            <person name="Marechal E."/>
            <person name="Henrissat B."/>
            <person name="Quentin Y."/>
            <person name="Noirot P."/>
            <person name="Filloux A."/>
            <person name="Mejean V."/>
            <person name="Dubow M.S."/>
            <person name="Barras F."/>
            <person name="Barbe V."/>
            <person name="Weissenbach J."/>
            <person name="Mihalcescu I."/>
            <person name="Vermeglio A."/>
            <person name="Achouak W."/>
            <person name="Heulin T."/>
        </authorList>
    </citation>
    <scope>NUCLEOTIDE SEQUENCE [LARGE SCALE GENOMIC DNA]</scope>
    <source>
        <strain evidence="4">ATCC BAA-407 / DSM 14655 / LMG 21543 / TTB310</strain>
    </source>
</reference>
<dbReference type="KEGG" id="rta:Rta_12830"/>
<feature type="signal peptide" evidence="2">
    <location>
        <begin position="1"/>
        <end position="30"/>
    </location>
</feature>
<sequence>MCLPRPAYNPAMRHLLLLLPLLLAATAATAQAPAPAGPQPAPTSARALQESEQLEGRRNQKIERIRHEDAGSRIDEVRYGGQTQSIVVQPKADVPEYEVQAAPLSRTRPADSREGLSSAGGQRFWNVLRF</sequence>
<dbReference type="STRING" id="365046.Rta_12830"/>
<keyword evidence="2" id="KW-0732">Signal</keyword>
<keyword evidence="4" id="KW-1185">Reference proteome</keyword>
<feature type="chain" id="PRO_5003334927" description="DUF2782 domain-containing protein" evidence="2">
    <location>
        <begin position="31"/>
        <end position="130"/>
    </location>
</feature>
<dbReference type="AlphaFoldDB" id="F5Y2K8"/>
<proteinExistence type="predicted"/>
<dbReference type="HOGENOM" id="CLU_141624_0_0_4"/>
<dbReference type="eggNOG" id="ENOG503361Z">
    <property type="taxonomic scope" value="Bacteria"/>
</dbReference>
<dbReference type="Proteomes" id="UP000008385">
    <property type="component" value="Chromosome"/>
</dbReference>
<organism evidence="3 4">
    <name type="scientific">Ramlibacter tataouinensis (strain ATCC BAA-407 / DSM 14655 / LMG 21543 / TTB310)</name>
    <dbReference type="NCBI Taxonomy" id="365046"/>
    <lineage>
        <taxon>Bacteria</taxon>
        <taxon>Pseudomonadati</taxon>
        <taxon>Pseudomonadota</taxon>
        <taxon>Betaproteobacteria</taxon>
        <taxon>Burkholderiales</taxon>
        <taxon>Comamonadaceae</taxon>
        <taxon>Ramlibacter</taxon>
    </lineage>
</organism>
<accession>F5Y2K8</accession>
<gene>
    <name evidence="3" type="ordered locus">Rta_12830</name>
</gene>
<dbReference type="EMBL" id="CP000245">
    <property type="protein sequence ID" value="AEG92371.1"/>
    <property type="molecule type" value="Genomic_DNA"/>
</dbReference>
<evidence type="ECO:0000313" key="3">
    <source>
        <dbReference type="EMBL" id="AEG92371.1"/>
    </source>
</evidence>
<evidence type="ECO:0000256" key="2">
    <source>
        <dbReference type="SAM" id="SignalP"/>
    </source>
</evidence>
<name>F5Y2K8_RAMTT</name>
<protein>
    <recommendedName>
        <fullName evidence="5">DUF2782 domain-containing protein</fullName>
    </recommendedName>
</protein>
<feature type="region of interest" description="Disordered" evidence="1">
    <location>
        <begin position="98"/>
        <end position="118"/>
    </location>
</feature>
<evidence type="ECO:0000256" key="1">
    <source>
        <dbReference type="SAM" id="MobiDB-lite"/>
    </source>
</evidence>
<feature type="region of interest" description="Disordered" evidence="1">
    <location>
        <begin position="29"/>
        <end position="69"/>
    </location>
</feature>
<reference evidence="4" key="1">
    <citation type="submission" date="2006-01" db="EMBL/GenBank/DDBJ databases">
        <title>Genome of the cyst-dividing bacterium Ramlibacter tataouinensis.</title>
        <authorList>
            <person name="Barakat M."/>
            <person name="Ortet P."/>
            <person name="De Luca G."/>
            <person name="Jourlin-Castelli C."/>
            <person name="Ansaldi M."/>
            <person name="Py B."/>
            <person name="Fichant G."/>
            <person name="Coutinho P."/>
            <person name="Voulhoux R."/>
            <person name="Bastien O."/>
            <person name="Roy S."/>
            <person name="Marechal E."/>
            <person name="Henrissat B."/>
            <person name="Quentin Y."/>
            <person name="Noirot P."/>
            <person name="Filloux A."/>
            <person name="Mejean V."/>
            <person name="DuBow M."/>
            <person name="Barras F."/>
            <person name="Heulin T."/>
        </authorList>
    </citation>
    <scope>NUCLEOTIDE SEQUENCE [LARGE SCALE GENOMIC DNA]</scope>
    <source>
        <strain evidence="4">ATCC BAA-407 / DSM 14655 / LMG 21543 / TTB310</strain>
    </source>
</reference>
<feature type="compositionally biased region" description="Basic and acidic residues" evidence="1">
    <location>
        <begin position="54"/>
        <end position="69"/>
    </location>
</feature>